<keyword evidence="2" id="KW-1185">Reference proteome</keyword>
<dbReference type="Proteomes" id="UP000187203">
    <property type="component" value="Unassembled WGS sequence"/>
</dbReference>
<proteinExistence type="predicted"/>
<gene>
    <name evidence="1" type="ORF">COLO4_29743</name>
</gene>
<reference evidence="2" key="1">
    <citation type="submission" date="2013-09" db="EMBL/GenBank/DDBJ databases">
        <title>Corchorus olitorius genome sequencing.</title>
        <authorList>
            <person name="Alam M."/>
            <person name="Haque M.S."/>
            <person name="Islam M.S."/>
            <person name="Emdad E.M."/>
            <person name="Islam M.M."/>
            <person name="Ahmed B."/>
            <person name="Halim A."/>
            <person name="Hossen Q.M.M."/>
            <person name="Hossain M.Z."/>
            <person name="Ahmed R."/>
            <person name="Khan M.M."/>
            <person name="Islam R."/>
            <person name="Rashid M.M."/>
            <person name="Khan S.A."/>
            <person name="Rahman M.S."/>
            <person name="Alam M."/>
            <person name="Yahiya A.S."/>
            <person name="Khan M.S."/>
            <person name="Azam M.S."/>
            <person name="Haque T."/>
            <person name="Lashkar M.Z.H."/>
            <person name="Akhand A.I."/>
            <person name="Morshed G."/>
            <person name="Roy S."/>
            <person name="Uddin K.S."/>
            <person name="Rabeya T."/>
            <person name="Hossain A.S."/>
            <person name="Chowdhury A."/>
            <person name="Snigdha A.R."/>
            <person name="Mortoza M.S."/>
            <person name="Matin S.A."/>
            <person name="Hoque S.M.E."/>
            <person name="Islam M.K."/>
            <person name="Roy D.K."/>
            <person name="Haider R."/>
            <person name="Moosa M.M."/>
            <person name="Elias S.M."/>
            <person name="Hasan A.M."/>
            <person name="Jahan S."/>
            <person name="Shafiuddin M."/>
            <person name="Mahmood N."/>
            <person name="Shommy N.S."/>
        </authorList>
    </citation>
    <scope>NUCLEOTIDE SEQUENCE [LARGE SCALE GENOMIC DNA]</scope>
    <source>
        <strain evidence="2">cv. O-4</strain>
    </source>
</reference>
<dbReference type="AlphaFoldDB" id="A0A1R3HDJ9"/>
<dbReference type="EMBL" id="AWUE01020396">
    <property type="protein sequence ID" value="OMO68376.1"/>
    <property type="molecule type" value="Genomic_DNA"/>
</dbReference>
<sequence length="39" mass="4404">MVTLTIPGYQAEMPSHPAMRIDTDYQNKASTTLLDYKDS</sequence>
<name>A0A1R3HDJ9_9ROSI</name>
<comment type="caution">
    <text evidence="1">The sequence shown here is derived from an EMBL/GenBank/DDBJ whole genome shotgun (WGS) entry which is preliminary data.</text>
</comment>
<evidence type="ECO:0000313" key="1">
    <source>
        <dbReference type="EMBL" id="OMO68376.1"/>
    </source>
</evidence>
<accession>A0A1R3HDJ9</accession>
<evidence type="ECO:0000313" key="2">
    <source>
        <dbReference type="Proteomes" id="UP000187203"/>
    </source>
</evidence>
<protein>
    <submittedName>
        <fullName evidence="1">Uncharacterized protein</fullName>
    </submittedName>
</protein>
<organism evidence="1 2">
    <name type="scientific">Corchorus olitorius</name>
    <dbReference type="NCBI Taxonomy" id="93759"/>
    <lineage>
        <taxon>Eukaryota</taxon>
        <taxon>Viridiplantae</taxon>
        <taxon>Streptophyta</taxon>
        <taxon>Embryophyta</taxon>
        <taxon>Tracheophyta</taxon>
        <taxon>Spermatophyta</taxon>
        <taxon>Magnoliopsida</taxon>
        <taxon>eudicotyledons</taxon>
        <taxon>Gunneridae</taxon>
        <taxon>Pentapetalae</taxon>
        <taxon>rosids</taxon>
        <taxon>malvids</taxon>
        <taxon>Malvales</taxon>
        <taxon>Malvaceae</taxon>
        <taxon>Grewioideae</taxon>
        <taxon>Apeibeae</taxon>
        <taxon>Corchorus</taxon>
    </lineage>
</organism>